<sequence length="1054" mass="120814">MTRLLEDDGQVDFKINTKFAEKSIKCLVEDKYKAKLASKGVKLTSHGAVDDDEEYSSTDSEEDVVEDEDGELVTPAVEAQILRTLAEIRSRDGKIYDPNIKFFSPEELQKAEAEWKEKKKHLRKEKPLKIKDFHREKLLKGQADSSEEEEPVVKTHEEEQTDLLKEFKMAANAANDQDDDGLLTIRPKTEQEVAREDEEYKNFLLENLASNENARENMSEWFGTASGRTAVTNDESFLIEYVLNRGWVDKDRKAIPSYEEIIAEDEEDADAVDKMEEFEEKYNFRYEQPGGDQIVTYSRQIDGSMRREESKRKEQRAAHKLRKDEEKERQREELKRLKNLKKQEIQEKLKRIQEISGTSKPIQVDLESDFDAESHDKKMGLLFDDEYYKNDDESKPVWTESEDEEPVSEAQAKVLRKAAKSIAKLAKKAAEEDRQQKMSEYLDEYYQLDYEDMIGGEIPCRFKYQKVKATTFGLKVRDLITADDADLNSHVSLKKLAPYRPAEVLEADEARLGHKKRVYKFYDLVRKDGPKTPPWVNYEQALRENFRDPSTGAYYDERQMRETYGEGGYTDDEDDYGEADYGYEARILGGYHGQYGAIAQHRDETSSQDSCDLYDTSYPIHELQNNTEPQTIKKLVQMCTIPTLKAILTRLGLAKSGNKPALVERVCAEAEKRRHDRTLFNATMTAFNEFFANSRDGRRPFAFLPNPSYSKRVLEASAKYADLDYTLPFPWILEQKLTPPILTSALNNRDPFQLAFNKENEPGARYLLVALKLYSEAERRTKQKPVYRHAYLKIFSCHFSTSRYDGRYPVKKDHDITHLLRTGSNQWHMLNVGELAYQDYLLQIVKARRDLPSWTRTINVKSSTEILRRLHLEAERANKDGISSHAVTVSLRCPLSLQRMTTPVRSKKCKHAQCFDLSSVPRDSAGGIMKCPICDVVCPPDSLYIDGLALEMLQSTGDEMLINADTETWNSTEIKATTSPVDHSLIDLTELPDDPPEDANAESVFIKPDPGGTENENVLPAAGLVLLDAETDVITNPGIRQMLGRTIRDAIVLD</sequence>
<dbReference type="InterPro" id="IPR018034">
    <property type="entry name" value="Kri1"/>
</dbReference>
<evidence type="ECO:0000313" key="10">
    <source>
        <dbReference type="EMBL" id="PJF18617.1"/>
    </source>
</evidence>
<dbReference type="GO" id="GO:0000447">
    <property type="term" value="P:endonucleolytic cleavage in ITS1 to separate SSU-rRNA from 5.8S rRNA and LSU-rRNA from tricistronic rRNA transcript (SSU-rRNA, 5.8S rRNA, LSU-rRNA)"/>
    <property type="evidence" value="ECO:0007669"/>
    <property type="project" value="TreeGrafter"/>
</dbReference>
<dbReference type="Pfam" id="PF05178">
    <property type="entry name" value="Kri1"/>
    <property type="match status" value="1"/>
</dbReference>
<dbReference type="GO" id="GO:0030686">
    <property type="term" value="C:90S preribosome"/>
    <property type="evidence" value="ECO:0007669"/>
    <property type="project" value="TreeGrafter"/>
</dbReference>
<protein>
    <recommendedName>
        <fullName evidence="9">SP-RING-type domain-containing protein</fullName>
    </recommendedName>
</protein>
<dbReference type="PANTHER" id="PTHR14490:SF5">
    <property type="entry name" value="PROTEIN KRI1 HOMOLOG"/>
    <property type="match status" value="1"/>
</dbReference>
<comment type="caution">
    <text evidence="10">The sequence shown here is derived from an EMBL/GenBank/DDBJ whole genome shotgun (WGS) entry which is preliminary data.</text>
</comment>
<dbReference type="Pfam" id="PF02891">
    <property type="entry name" value="zf-MIZ"/>
    <property type="match status" value="1"/>
</dbReference>
<dbReference type="AlphaFoldDB" id="A0A2H9TLJ6"/>
<keyword evidence="5 7" id="KW-0863">Zinc-finger</keyword>
<evidence type="ECO:0000256" key="2">
    <source>
        <dbReference type="ARBA" id="ARBA00005383"/>
    </source>
</evidence>
<keyword evidence="4" id="KW-0479">Metal-binding</keyword>
<dbReference type="SUPFAM" id="SSF57850">
    <property type="entry name" value="RING/U-box"/>
    <property type="match status" value="1"/>
</dbReference>
<comment type="pathway">
    <text evidence="1">Protein modification; protein sumoylation.</text>
</comment>
<evidence type="ECO:0000313" key="11">
    <source>
        <dbReference type="Proteomes" id="UP000240830"/>
    </source>
</evidence>
<evidence type="ECO:0000256" key="7">
    <source>
        <dbReference type="PROSITE-ProRule" id="PRU00452"/>
    </source>
</evidence>
<dbReference type="PANTHER" id="PTHR14490">
    <property type="entry name" value="ZINC FINGER, ZZ TYPE"/>
    <property type="match status" value="1"/>
</dbReference>
<feature type="region of interest" description="Disordered" evidence="8">
    <location>
        <begin position="48"/>
        <end position="71"/>
    </location>
</feature>
<dbReference type="InterPro" id="IPR024626">
    <property type="entry name" value="Kri1-like_C"/>
</dbReference>
<evidence type="ECO:0000256" key="3">
    <source>
        <dbReference type="ARBA" id="ARBA00007473"/>
    </source>
</evidence>
<evidence type="ECO:0000259" key="9">
    <source>
        <dbReference type="PROSITE" id="PS51044"/>
    </source>
</evidence>
<accession>A0A2H9TLJ6</accession>
<dbReference type="Gene3D" id="3.30.40.10">
    <property type="entry name" value="Zinc/RING finger domain, C3HC4 (zinc finger)"/>
    <property type="match status" value="1"/>
</dbReference>
<gene>
    <name evidence="10" type="ORF">PSACC_01579</name>
</gene>
<evidence type="ECO:0000256" key="8">
    <source>
        <dbReference type="SAM" id="MobiDB-lite"/>
    </source>
</evidence>
<dbReference type="InterPro" id="IPR004181">
    <property type="entry name" value="Znf_MIZ"/>
</dbReference>
<dbReference type="InterPro" id="IPR003034">
    <property type="entry name" value="SAP_dom"/>
</dbReference>
<reference evidence="10 11" key="1">
    <citation type="submission" date="2016-10" db="EMBL/GenBank/DDBJ databases">
        <title>The genome of Paramicrosporidium saccamoebae is the missing link in understanding Cryptomycota and Microsporidia evolution.</title>
        <authorList>
            <person name="Quandt C.A."/>
            <person name="Beaudet D."/>
            <person name="Corsaro D."/>
            <person name="Michel R."/>
            <person name="Corradi N."/>
            <person name="James T."/>
        </authorList>
    </citation>
    <scope>NUCLEOTIDE SEQUENCE [LARGE SCALE GENOMIC DNA]</scope>
    <source>
        <strain evidence="10 11">KSL3</strain>
    </source>
</reference>
<feature type="compositionally biased region" description="Basic and acidic residues" evidence="8">
    <location>
        <begin position="304"/>
        <end position="332"/>
    </location>
</feature>
<keyword evidence="6" id="KW-0862">Zinc</keyword>
<evidence type="ECO:0000256" key="5">
    <source>
        <dbReference type="ARBA" id="ARBA00022771"/>
    </source>
</evidence>
<comment type="similarity">
    <text evidence="2">Belongs to the PIAS family.</text>
</comment>
<proteinExistence type="inferred from homology"/>
<dbReference type="Pfam" id="PF12936">
    <property type="entry name" value="Kri1_C"/>
    <property type="match status" value="1"/>
</dbReference>
<dbReference type="InterPro" id="IPR013083">
    <property type="entry name" value="Znf_RING/FYVE/PHD"/>
</dbReference>
<dbReference type="EMBL" id="MTSL01000112">
    <property type="protein sequence ID" value="PJF18617.1"/>
    <property type="molecule type" value="Genomic_DNA"/>
</dbReference>
<dbReference type="CDD" id="cd16650">
    <property type="entry name" value="SP-RING_PIAS-like"/>
    <property type="match status" value="1"/>
</dbReference>
<feature type="compositionally biased region" description="Acidic residues" evidence="8">
    <location>
        <begin position="50"/>
        <end position="71"/>
    </location>
</feature>
<name>A0A2H9TLJ6_9FUNG</name>
<dbReference type="PROSITE" id="PS51044">
    <property type="entry name" value="ZF_SP_RING"/>
    <property type="match status" value="1"/>
</dbReference>
<dbReference type="STRING" id="1246581.A0A2H9TLJ6"/>
<organism evidence="10 11">
    <name type="scientific">Paramicrosporidium saccamoebae</name>
    <dbReference type="NCBI Taxonomy" id="1246581"/>
    <lineage>
        <taxon>Eukaryota</taxon>
        <taxon>Fungi</taxon>
        <taxon>Fungi incertae sedis</taxon>
        <taxon>Cryptomycota</taxon>
        <taxon>Cryptomycota incertae sedis</taxon>
        <taxon>Paramicrosporidium</taxon>
    </lineage>
</organism>
<feature type="region of interest" description="Disordered" evidence="8">
    <location>
        <begin position="302"/>
        <end position="332"/>
    </location>
</feature>
<keyword evidence="11" id="KW-1185">Reference proteome</keyword>
<evidence type="ECO:0000256" key="1">
    <source>
        <dbReference type="ARBA" id="ARBA00004718"/>
    </source>
</evidence>
<evidence type="ECO:0000256" key="4">
    <source>
        <dbReference type="ARBA" id="ARBA00022723"/>
    </source>
</evidence>
<comment type="similarity">
    <text evidence="3">Belongs to the KRI1 family.</text>
</comment>
<feature type="domain" description="SP-RING-type" evidence="9">
    <location>
        <begin position="878"/>
        <end position="962"/>
    </location>
</feature>
<dbReference type="Pfam" id="PF02037">
    <property type="entry name" value="SAP"/>
    <property type="match status" value="1"/>
</dbReference>
<dbReference type="GO" id="GO:0005730">
    <property type="term" value="C:nucleolus"/>
    <property type="evidence" value="ECO:0007669"/>
    <property type="project" value="TreeGrafter"/>
</dbReference>
<dbReference type="OrthoDB" id="10252032at2759"/>
<evidence type="ECO:0000256" key="6">
    <source>
        <dbReference type="ARBA" id="ARBA00022833"/>
    </source>
</evidence>
<dbReference type="Proteomes" id="UP000240830">
    <property type="component" value="Unassembled WGS sequence"/>
</dbReference>
<dbReference type="GO" id="GO:0008270">
    <property type="term" value="F:zinc ion binding"/>
    <property type="evidence" value="ECO:0007669"/>
    <property type="project" value="UniProtKB-KW"/>
</dbReference>